<gene>
    <name evidence="3" type="ORF">A8L45_00470</name>
</gene>
<feature type="domain" description="HTH cro/C1-type" evidence="2">
    <location>
        <begin position="14"/>
        <end position="68"/>
    </location>
</feature>
<protein>
    <recommendedName>
        <fullName evidence="2">HTH cro/C1-type domain-containing protein</fullName>
    </recommendedName>
</protein>
<evidence type="ECO:0000259" key="2">
    <source>
        <dbReference type="PROSITE" id="PS50943"/>
    </source>
</evidence>
<comment type="caution">
    <text evidence="3">The sequence shown here is derived from an EMBL/GenBank/DDBJ whole genome shotgun (WGS) entry which is preliminary data.</text>
</comment>
<dbReference type="EMBL" id="LYBM01000001">
    <property type="protein sequence ID" value="ODA36113.1"/>
    <property type="molecule type" value="Genomic_DNA"/>
</dbReference>
<dbReference type="STRING" id="1080227.A8L45_00470"/>
<dbReference type="RefSeq" id="WP_068898086.1">
    <property type="nucleotide sequence ID" value="NZ_JBHUIF010000002.1"/>
</dbReference>
<dbReference type="CDD" id="cd00093">
    <property type="entry name" value="HTH_XRE"/>
    <property type="match status" value="1"/>
</dbReference>
<evidence type="ECO:0000256" key="1">
    <source>
        <dbReference type="ARBA" id="ARBA00023125"/>
    </source>
</evidence>
<dbReference type="Pfam" id="PF01381">
    <property type="entry name" value="HTH_3"/>
    <property type="match status" value="1"/>
</dbReference>
<reference evidence="3 4" key="1">
    <citation type="submission" date="2016-05" db="EMBL/GenBank/DDBJ databases">
        <title>Genomic Taxonomy of the Vibrionaceae.</title>
        <authorList>
            <person name="Gomez-Gil B."/>
            <person name="Enciso-Ibarra J."/>
        </authorList>
    </citation>
    <scope>NUCLEOTIDE SEQUENCE [LARGE SCALE GENOMIC DNA]</scope>
    <source>
        <strain evidence="3 4">CAIM 1920</strain>
    </source>
</reference>
<dbReference type="SMART" id="SM00530">
    <property type="entry name" value="HTH_XRE"/>
    <property type="match status" value="1"/>
</dbReference>
<dbReference type="InterPro" id="IPR010982">
    <property type="entry name" value="Lambda_DNA-bd_dom_sf"/>
</dbReference>
<sequence>MDDNKYRNDISKKIKIARKRSGKTQIFMAENLKISRQTYLDAESGKTEVRVTMLRKIAELTNLPLSWFIEEMPSSQEFEKITESMHVIEFLTVISRLPEEVRAELLRTSSAMASLMLNHTSSSKPELETCSAE</sequence>
<dbReference type="OrthoDB" id="5918447at2"/>
<dbReference type="GO" id="GO:0003677">
    <property type="term" value="F:DNA binding"/>
    <property type="evidence" value="ECO:0007669"/>
    <property type="project" value="UniProtKB-KW"/>
</dbReference>
<keyword evidence="1" id="KW-0238">DNA-binding</keyword>
<name>A0A1C3ESG3_9GAMM</name>
<evidence type="ECO:0000313" key="3">
    <source>
        <dbReference type="EMBL" id="ODA36113.1"/>
    </source>
</evidence>
<dbReference type="Gene3D" id="1.10.260.40">
    <property type="entry name" value="lambda repressor-like DNA-binding domains"/>
    <property type="match status" value="1"/>
</dbReference>
<dbReference type="PROSITE" id="PS50943">
    <property type="entry name" value="HTH_CROC1"/>
    <property type="match status" value="1"/>
</dbReference>
<dbReference type="PANTHER" id="PTHR46558">
    <property type="entry name" value="TRACRIPTIONAL REGULATORY PROTEIN-RELATED-RELATED"/>
    <property type="match status" value="1"/>
</dbReference>
<keyword evidence="4" id="KW-1185">Reference proteome</keyword>
<dbReference type="SUPFAM" id="SSF47413">
    <property type="entry name" value="lambda repressor-like DNA-binding domains"/>
    <property type="match status" value="1"/>
</dbReference>
<dbReference type="PANTHER" id="PTHR46558:SF4">
    <property type="entry name" value="DNA-BIDING PHAGE PROTEIN"/>
    <property type="match status" value="1"/>
</dbReference>
<proteinExistence type="predicted"/>
<dbReference type="AlphaFoldDB" id="A0A1C3ESG3"/>
<dbReference type="InterPro" id="IPR001387">
    <property type="entry name" value="Cro/C1-type_HTH"/>
</dbReference>
<dbReference type="Proteomes" id="UP000094936">
    <property type="component" value="Unassembled WGS sequence"/>
</dbReference>
<accession>A0A1C3ESG3</accession>
<organism evidence="3 4">
    <name type="scientific">Veronia pacifica</name>
    <dbReference type="NCBI Taxonomy" id="1080227"/>
    <lineage>
        <taxon>Bacteria</taxon>
        <taxon>Pseudomonadati</taxon>
        <taxon>Pseudomonadota</taxon>
        <taxon>Gammaproteobacteria</taxon>
        <taxon>Vibrionales</taxon>
        <taxon>Vibrionaceae</taxon>
        <taxon>Veronia</taxon>
    </lineage>
</organism>
<evidence type="ECO:0000313" key="4">
    <source>
        <dbReference type="Proteomes" id="UP000094936"/>
    </source>
</evidence>